<sequence length="101" mass="11577">MPSPRLLKTHMPIKLLPPSFLEKNTKVIYVARNAKDCMVSYYYFQLMNNGLPDPGTWNEYFSTFLAGDDNPMANYSVLSSQLMDQSVSKFMRKGIISSTRK</sequence>
<dbReference type="InterPro" id="IPR027417">
    <property type="entry name" value="P-loop_NTPase"/>
</dbReference>
<dbReference type="GO" id="GO:0008146">
    <property type="term" value="F:sulfotransferase activity"/>
    <property type="evidence" value="ECO:0007669"/>
    <property type="project" value="InterPro"/>
</dbReference>
<dbReference type="EMBL" id="KZ060520">
    <property type="protein sequence ID" value="PIO12183.1"/>
    <property type="molecule type" value="Genomic_DNA"/>
</dbReference>
<keyword evidence="6" id="KW-1185">Reference proteome</keyword>
<protein>
    <recommendedName>
        <fullName evidence="3">Sulfotransferase</fullName>
        <ecNumber evidence="3">2.8.2.-</ecNumber>
    </recommendedName>
</protein>
<evidence type="ECO:0000259" key="4">
    <source>
        <dbReference type="Pfam" id="PF00685"/>
    </source>
</evidence>
<organism evidence="5 6">
    <name type="scientific">Aquarana catesbeiana</name>
    <name type="common">American bullfrog</name>
    <name type="synonym">Rana catesbeiana</name>
    <dbReference type="NCBI Taxonomy" id="8400"/>
    <lineage>
        <taxon>Eukaryota</taxon>
        <taxon>Metazoa</taxon>
        <taxon>Chordata</taxon>
        <taxon>Craniata</taxon>
        <taxon>Vertebrata</taxon>
        <taxon>Euteleostomi</taxon>
        <taxon>Amphibia</taxon>
        <taxon>Batrachia</taxon>
        <taxon>Anura</taxon>
        <taxon>Neobatrachia</taxon>
        <taxon>Ranoidea</taxon>
        <taxon>Ranidae</taxon>
        <taxon>Aquarana</taxon>
    </lineage>
</organism>
<evidence type="ECO:0000313" key="6">
    <source>
        <dbReference type="Proteomes" id="UP000228934"/>
    </source>
</evidence>
<dbReference type="Pfam" id="PF00685">
    <property type="entry name" value="Sulfotransfer_1"/>
    <property type="match status" value="1"/>
</dbReference>
<feature type="non-terminal residue" evidence="5">
    <location>
        <position position="101"/>
    </location>
</feature>
<evidence type="ECO:0000256" key="2">
    <source>
        <dbReference type="ARBA" id="ARBA00022679"/>
    </source>
</evidence>
<dbReference type="PANTHER" id="PTHR11783">
    <property type="entry name" value="SULFOTRANSFERASE SULT"/>
    <property type="match status" value="1"/>
</dbReference>
<reference evidence="6" key="1">
    <citation type="journal article" date="2017" name="Nat. Commun.">
        <title>The North American bullfrog draft genome provides insight into hormonal regulation of long noncoding RNA.</title>
        <authorList>
            <person name="Hammond S.A."/>
            <person name="Warren R.L."/>
            <person name="Vandervalk B.P."/>
            <person name="Kucuk E."/>
            <person name="Khan H."/>
            <person name="Gibb E.A."/>
            <person name="Pandoh P."/>
            <person name="Kirk H."/>
            <person name="Zhao Y."/>
            <person name="Jones M."/>
            <person name="Mungall A.J."/>
            <person name="Coope R."/>
            <person name="Pleasance S."/>
            <person name="Moore R.A."/>
            <person name="Holt R.A."/>
            <person name="Round J.M."/>
            <person name="Ohora S."/>
            <person name="Walle B.V."/>
            <person name="Veldhoen N."/>
            <person name="Helbing C.C."/>
            <person name="Birol I."/>
        </authorList>
    </citation>
    <scope>NUCLEOTIDE SEQUENCE [LARGE SCALE GENOMIC DNA]</scope>
</reference>
<evidence type="ECO:0000313" key="5">
    <source>
        <dbReference type="EMBL" id="PIO12183.1"/>
    </source>
</evidence>
<name>A0A2G9QAU6_AQUCT</name>
<dbReference type="InterPro" id="IPR000863">
    <property type="entry name" value="Sulfotransferase_dom"/>
</dbReference>
<evidence type="ECO:0000256" key="1">
    <source>
        <dbReference type="ARBA" id="ARBA00005771"/>
    </source>
</evidence>
<comment type="similarity">
    <text evidence="1 3">Belongs to the sulfotransferase 1 family.</text>
</comment>
<dbReference type="Proteomes" id="UP000228934">
    <property type="component" value="Unassembled WGS sequence"/>
</dbReference>
<feature type="domain" description="Sulfotransferase" evidence="4">
    <location>
        <begin position="1"/>
        <end position="68"/>
    </location>
</feature>
<proteinExistence type="inferred from homology"/>
<accession>A0A2G9QAU6</accession>
<evidence type="ECO:0000256" key="3">
    <source>
        <dbReference type="RuleBase" id="RU361155"/>
    </source>
</evidence>
<dbReference type="AlphaFoldDB" id="A0A2G9QAU6"/>
<dbReference type="Gene3D" id="3.40.50.300">
    <property type="entry name" value="P-loop containing nucleotide triphosphate hydrolases"/>
    <property type="match status" value="1"/>
</dbReference>
<keyword evidence="2 3" id="KW-0808">Transferase</keyword>
<dbReference type="OrthoDB" id="205623at2759"/>
<dbReference type="EC" id="2.8.2.-" evidence="3"/>
<dbReference type="SUPFAM" id="SSF52540">
    <property type="entry name" value="P-loop containing nucleoside triphosphate hydrolases"/>
    <property type="match status" value="1"/>
</dbReference>
<gene>
    <name evidence="5" type="ORF">AB205_0198510</name>
</gene>